<name>A0A560KVW6_9BRAD</name>
<dbReference type="Proteomes" id="UP000321304">
    <property type="component" value="Unassembled WGS sequence"/>
</dbReference>
<accession>A0A560KVW6</accession>
<dbReference type="RefSeq" id="WP_146992660.1">
    <property type="nucleotide sequence ID" value="NZ_VITY01000022.1"/>
</dbReference>
<protein>
    <submittedName>
        <fullName evidence="1">Uncharacterized protein</fullName>
    </submittedName>
</protein>
<comment type="caution">
    <text evidence="1">The sequence shown here is derived from an EMBL/GenBank/DDBJ whole genome shotgun (WGS) entry which is preliminary data.</text>
</comment>
<reference evidence="1 2" key="1">
    <citation type="submission" date="2019-06" db="EMBL/GenBank/DDBJ databases">
        <title>Genomic Encyclopedia of Type Strains, Phase IV (KMG-V): Genome sequencing to study the core and pangenomes of soil and plant-associated prokaryotes.</title>
        <authorList>
            <person name="Whitman W."/>
        </authorList>
    </citation>
    <scope>NUCLEOTIDE SEQUENCE [LARGE SCALE GENOMIC DNA]</scope>
    <source>
        <strain evidence="1 2">BR 10355</strain>
    </source>
</reference>
<organism evidence="1 2">
    <name type="scientific">Bradyrhizobium macuxiense</name>
    <dbReference type="NCBI Taxonomy" id="1755647"/>
    <lineage>
        <taxon>Bacteria</taxon>
        <taxon>Pseudomonadati</taxon>
        <taxon>Pseudomonadota</taxon>
        <taxon>Alphaproteobacteria</taxon>
        <taxon>Hyphomicrobiales</taxon>
        <taxon>Nitrobacteraceae</taxon>
        <taxon>Bradyrhizobium</taxon>
    </lineage>
</organism>
<dbReference type="EMBL" id="VITY01000022">
    <property type="protein sequence ID" value="TWB87239.1"/>
    <property type="molecule type" value="Genomic_DNA"/>
</dbReference>
<gene>
    <name evidence="1" type="ORF">FBZ93_12220</name>
</gene>
<keyword evidence="2" id="KW-1185">Reference proteome</keyword>
<evidence type="ECO:0000313" key="1">
    <source>
        <dbReference type="EMBL" id="TWB87239.1"/>
    </source>
</evidence>
<evidence type="ECO:0000313" key="2">
    <source>
        <dbReference type="Proteomes" id="UP000321304"/>
    </source>
</evidence>
<proteinExistence type="predicted"/>
<sequence>MSDHDGLELVITILWNAQLPEVLYLSANHFSICRSIELVMGGAGQTTSVACRSSHEEARLGCCETGEEP</sequence>
<dbReference type="AlphaFoldDB" id="A0A560KVW6"/>